<keyword evidence="2" id="KW-1185">Reference proteome</keyword>
<organism evidence="1 2">
    <name type="scientific">Phytophthora aleatoria</name>
    <dbReference type="NCBI Taxonomy" id="2496075"/>
    <lineage>
        <taxon>Eukaryota</taxon>
        <taxon>Sar</taxon>
        <taxon>Stramenopiles</taxon>
        <taxon>Oomycota</taxon>
        <taxon>Peronosporomycetes</taxon>
        <taxon>Peronosporales</taxon>
        <taxon>Peronosporaceae</taxon>
        <taxon>Phytophthora</taxon>
    </lineage>
</organism>
<sequence>MLVQIAHQYVQQNRRVVWADVARKLSKHQIKKTSKELEMRRRTLKRAHDKDLSKFPQYFSSPQEFVRVCQALGDPRCRIQRCSVTKQHINYSALYLDLSPRLMLDKGLAHENAG</sequence>
<reference evidence="1" key="1">
    <citation type="submission" date="2021-01" db="EMBL/GenBank/DDBJ databases">
        <title>Phytophthora aleatoria, a newly-described species from Pinus radiata is distinct from Phytophthora cactorum isolates based on comparative genomics.</title>
        <authorList>
            <person name="Mcdougal R."/>
            <person name="Panda P."/>
            <person name="Williams N."/>
            <person name="Studholme D.J."/>
        </authorList>
    </citation>
    <scope>NUCLEOTIDE SEQUENCE</scope>
    <source>
        <strain evidence="1">NZFS 4037</strain>
    </source>
</reference>
<protein>
    <submittedName>
        <fullName evidence="1">Uncharacterized protein</fullName>
    </submittedName>
</protein>
<accession>A0A8J5IMG9</accession>
<dbReference type="Proteomes" id="UP000709295">
    <property type="component" value="Unassembled WGS sequence"/>
</dbReference>
<evidence type="ECO:0000313" key="2">
    <source>
        <dbReference type="Proteomes" id="UP000709295"/>
    </source>
</evidence>
<comment type="caution">
    <text evidence="1">The sequence shown here is derived from an EMBL/GenBank/DDBJ whole genome shotgun (WGS) entry which is preliminary data.</text>
</comment>
<gene>
    <name evidence="1" type="ORF">JG688_00005461</name>
</gene>
<dbReference type="EMBL" id="JAENGY010000217">
    <property type="protein sequence ID" value="KAG6969149.1"/>
    <property type="molecule type" value="Genomic_DNA"/>
</dbReference>
<name>A0A8J5IMG9_9STRA</name>
<evidence type="ECO:0000313" key="1">
    <source>
        <dbReference type="EMBL" id="KAG6969149.1"/>
    </source>
</evidence>
<dbReference type="AlphaFoldDB" id="A0A8J5IMG9"/>
<proteinExistence type="predicted"/>